<evidence type="ECO:0000313" key="4">
    <source>
        <dbReference type="EMBL" id="KAK9089171.1"/>
    </source>
</evidence>
<dbReference type="AlphaFoldDB" id="A0AAP0E9L5"/>
<dbReference type="Pfam" id="PF01535">
    <property type="entry name" value="PPR"/>
    <property type="match status" value="2"/>
</dbReference>
<dbReference type="InterPro" id="IPR002885">
    <property type="entry name" value="PPR_rpt"/>
</dbReference>
<sequence>MHPRIRLLNSFISRKFLRPFTQPKFKSSLTFAFPIQNFVTVSDPVRNFRSFTNQSAIDPSRALGFLESDTVSELHESSILVEEAKRVQSLLKFNGKNSMDKIEQSLDQCGVSLCEELVLMVLRRHRSDWQLAYLFFNWVRRRGGDGEYEPSTRVYNEMLDILGRLKRFQKVGQVFDEMSKREGLVNERTIGVLLNRYAAADKVEEATELFYRRKEFRLPLDLVAFQNLLMSLCRHKHVEAAEFLFRSKRGEFRHDIKSWNIILNGWCVLGSLRETKRFWNDIVSSRCKRDLFTYGIFINSLTKAGKLSTAVKLFHAMWKKGCTPDVAICNCIIDALCFKKRIPEALEIFGEMNENGCLPDVATYNSLIKHLCKIRRMERVHELLDEMEKTKGHCMPNPRTYSYLLKSLKKPEEVPVLLERMKKNGCVITADIYNLMLKLFMDWNDEEGLSSTWSEMEKNGLGPDQRSYTIMVHGLHNKGKMEEALQYFQEMMSKELIPEPRTKLLGKAIKMKLKGKANEQLGAMNADISAKHEKKIQVKLFGLGEMMELQSPPTPMTEDEMYKEAVDKKAGYARGRGASELAQHVGTQKIELTETRLELHTTHSVLQNTQATMEVLKRRQDEMEAMFQSAMGKYNSTSSW</sequence>
<accession>A0AAP0E9L5</accession>
<feature type="repeat" description="PPR" evidence="3">
    <location>
        <begin position="360"/>
        <end position="390"/>
    </location>
</feature>
<dbReference type="EMBL" id="JBBNAG010000012">
    <property type="protein sequence ID" value="KAK9089171.1"/>
    <property type="molecule type" value="Genomic_DNA"/>
</dbReference>
<evidence type="ECO:0000256" key="2">
    <source>
        <dbReference type="ARBA" id="ARBA00022737"/>
    </source>
</evidence>
<dbReference type="Proteomes" id="UP001419268">
    <property type="component" value="Unassembled WGS sequence"/>
</dbReference>
<feature type="repeat" description="PPR" evidence="3">
    <location>
        <begin position="255"/>
        <end position="289"/>
    </location>
</feature>
<comment type="caution">
    <text evidence="4">The sequence shown here is derived from an EMBL/GenBank/DDBJ whole genome shotgun (WGS) entry which is preliminary data.</text>
</comment>
<dbReference type="PROSITE" id="PS51375">
    <property type="entry name" value="PPR"/>
    <property type="match status" value="5"/>
</dbReference>
<evidence type="ECO:0008006" key="6">
    <source>
        <dbReference type="Google" id="ProtNLM"/>
    </source>
</evidence>
<name>A0AAP0E9L5_9MAGN</name>
<evidence type="ECO:0000256" key="1">
    <source>
        <dbReference type="ARBA" id="ARBA00007626"/>
    </source>
</evidence>
<reference evidence="4 5" key="1">
    <citation type="submission" date="2024-01" db="EMBL/GenBank/DDBJ databases">
        <title>Genome assemblies of Stephania.</title>
        <authorList>
            <person name="Yang L."/>
        </authorList>
    </citation>
    <scope>NUCLEOTIDE SEQUENCE [LARGE SCALE GENOMIC DNA]</scope>
    <source>
        <strain evidence="4">JXDWG</strain>
        <tissue evidence="4">Leaf</tissue>
    </source>
</reference>
<feature type="repeat" description="PPR" evidence="3">
    <location>
        <begin position="290"/>
        <end position="324"/>
    </location>
</feature>
<keyword evidence="2" id="KW-0677">Repeat</keyword>
<gene>
    <name evidence="4" type="ORF">Scep_028253</name>
</gene>
<dbReference type="NCBIfam" id="TIGR00756">
    <property type="entry name" value="PPR"/>
    <property type="match status" value="6"/>
</dbReference>
<comment type="similarity">
    <text evidence="1">Belongs to the PPR family. P subfamily.</text>
</comment>
<protein>
    <recommendedName>
        <fullName evidence="6">Pentatricopeptide repeat-containing protein</fullName>
    </recommendedName>
</protein>
<evidence type="ECO:0000256" key="3">
    <source>
        <dbReference type="PROSITE-ProRule" id="PRU00708"/>
    </source>
</evidence>
<dbReference type="InterPro" id="IPR011990">
    <property type="entry name" value="TPR-like_helical_dom_sf"/>
</dbReference>
<feature type="repeat" description="PPR" evidence="3">
    <location>
        <begin position="325"/>
        <end position="359"/>
    </location>
</feature>
<dbReference type="PANTHER" id="PTHR47447:SF23">
    <property type="entry name" value="PENTACOTRIPEPTIDE-REPEAT REGION OF PRORP DOMAIN-CONTAINING PROTEIN"/>
    <property type="match status" value="1"/>
</dbReference>
<keyword evidence="5" id="KW-1185">Reference proteome</keyword>
<organism evidence="4 5">
    <name type="scientific">Stephania cephalantha</name>
    <dbReference type="NCBI Taxonomy" id="152367"/>
    <lineage>
        <taxon>Eukaryota</taxon>
        <taxon>Viridiplantae</taxon>
        <taxon>Streptophyta</taxon>
        <taxon>Embryophyta</taxon>
        <taxon>Tracheophyta</taxon>
        <taxon>Spermatophyta</taxon>
        <taxon>Magnoliopsida</taxon>
        <taxon>Ranunculales</taxon>
        <taxon>Menispermaceae</taxon>
        <taxon>Menispermoideae</taxon>
        <taxon>Cissampelideae</taxon>
        <taxon>Stephania</taxon>
    </lineage>
</organism>
<dbReference type="PANTHER" id="PTHR47447">
    <property type="entry name" value="OS03G0856100 PROTEIN"/>
    <property type="match status" value="1"/>
</dbReference>
<feature type="repeat" description="PPR" evidence="3">
    <location>
        <begin position="464"/>
        <end position="498"/>
    </location>
</feature>
<evidence type="ECO:0000313" key="5">
    <source>
        <dbReference type="Proteomes" id="UP001419268"/>
    </source>
</evidence>
<dbReference type="Pfam" id="PF13041">
    <property type="entry name" value="PPR_2"/>
    <property type="match status" value="2"/>
</dbReference>
<proteinExistence type="inferred from homology"/>
<dbReference type="Gene3D" id="1.25.40.10">
    <property type="entry name" value="Tetratricopeptide repeat domain"/>
    <property type="match status" value="4"/>
</dbReference>